<name>A0A0F9A8R8_9ZZZZ</name>
<feature type="non-terminal residue" evidence="1">
    <location>
        <position position="93"/>
    </location>
</feature>
<proteinExistence type="predicted"/>
<dbReference type="EMBL" id="LAZR01047286">
    <property type="protein sequence ID" value="KKK94575.1"/>
    <property type="molecule type" value="Genomic_DNA"/>
</dbReference>
<evidence type="ECO:0000313" key="1">
    <source>
        <dbReference type="EMBL" id="KKK94575.1"/>
    </source>
</evidence>
<gene>
    <name evidence="1" type="ORF">LCGC14_2681490</name>
</gene>
<accession>A0A0F9A8R8</accession>
<reference evidence="1" key="1">
    <citation type="journal article" date="2015" name="Nature">
        <title>Complex archaea that bridge the gap between prokaryotes and eukaryotes.</title>
        <authorList>
            <person name="Spang A."/>
            <person name="Saw J.H."/>
            <person name="Jorgensen S.L."/>
            <person name="Zaremba-Niedzwiedzka K."/>
            <person name="Martijn J."/>
            <person name="Lind A.E."/>
            <person name="van Eijk R."/>
            <person name="Schleper C."/>
            <person name="Guy L."/>
            <person name="Ettema T.J."/>
        </authorList>
    </citation>
    <scope>NUCLEOTIDE SEQUENCE</scope>
</reference>
<sequence>MAVAQIGTTTSFVADTIIDPVPMNANFTIHKDAFNSLVTGSNELAGGITVGGALTVASGGLTVTAGGITITAGGLDLTTDNITNVGTIGATGN</sequence>
<comment type="caution">
    <text evidence="1">The sequence shown here is derived from an EMBL/GenBank/DDBJ whole genome shotgun (WGS) entry which is preliminary data.</text>
</comment>
<protein>
    <submittedName>
        <fullName evidence="1">Uncharacterized protein</fullName>
    </submittedName>
</protein>
<organism evidence="1">
    <name type="scientific">marine sediment metagenome</name>
    <dbReference type="NCBI Taxonomy" id="412755"/>
    <lineage>
        <taxon>unclassified sequences</taxon>
        <taxon>metagenomes</taxon>
        <taxon>ecological metagenomes</taxon>
    </lineage>
</organism>
<dbReference type="AlphaFoldDB" id="A0A0F9A8R8"/>